<dbReference type="GO" id="GO:0017119">
    <property type="term" value="C:Golgi transport complex"/>
    <property type="evidence" value="ECO:0007669"/>
    <property type="project" value="InterPro"/>
</dbReference>
<organism evidence="9 10">
    <name type="scientific">Mus caroli</name>
    <name type="common">Ryukyu mouse</name>
    <name type="synonym">Ricefield mouse</name>
    <dbReference type="NCBI Taxonomy" id="10089"/>
    <lineage>
        <taxon>Eukaryota</taxon>
        <taxon>Metazoa</taxon>
        <taxon>Chordata</taxon>
        <taxon>Craniata</taxon>
        <taxon>Vertebrata</taxon>
        <taxon>Euteleostomi</taxon>
        <taxon>Mammalia</taxon>
        <taxon>Eutheria</taxon>
        <taxon>Euarchontoglires</taxon>
        <taxon>Glires</taxon>
        <taxon>Rodentia</taxon>
        <taxon>Myomorpha</taxon>
        <taxon>Muroidea</taxon>
        <taxon>Muridae</taxon>
        <taxon>Murinae</taxon>
        <taxon>Mus</taxon>
        <taxon>Mus</taxon>
    </lineage>
</organism>
<evidence type="ECO:0000313" key="9">
    <source>
        <dbReference type="Proteomes" id="UP000515126"/>
    </source>
</evidence>
<evidence type="ECO:0000256" key="7">
    <source>
        <dbReference type="ARBA" id="ARBA00023136"/>
    </source>
</evidence>
<comment type="similarity">
    <text evidence="2">Belongs to the COG1 family.</text>
</comment>
<feature type="region of interest" description="Disordered" evidence="8">
    <location>
        <begin position="942"/>
        <end position="972"/>
    </location>
</feature>
<dbReference type="GO" id="GO:0000139">
    <property type="term" value="C:Golgi membrane"/>
    <property type="evidence" value="ECO:0007669"/>
    <property type="project" value="UniProtKB-SubCell"/>
</dbReference>
<dbReference type="GO" id="GO:0015031">
    <property type="term" value="P:protein transport"/>
    <property type="evidence" value="ECO:0007669"/>
    <property type="project" value="UniProtKB-KW"/>
</dbReference>
<protein>
    <recommendedName>
        <fullName evidence="3">Conserved oligomeric Golgi complex subunit 1</fullName>
    </recommendedName>
</protein>
<sequence length="1002" mass="111171">MMAGGRGGAGRRKRPADPWLSTMAAATASSALKRLDLRDPNALFETHGAEEIRGLERQVRAEIEHKKEELRQMVGERYRDLIEAADTIGQMRRCAEGLVDAVQATDQYCARLRQAGSAAPRVPRAPQPQPPSEKFYSMAAQIKLLLEVPEKIWSAMEASQHLQATQLYLLCCHLHSLLQLDSSSSRYSPILSRFPILIRQVAAASHFRSTILHESKMLLKCQAVSDQAVAEALCSIMLLEESSPRQALTDFLLARKATIQTLLNQPHHGAGIKAQICSLVELLATTLNQAHALFYTLPEGVLPDPSLPCGLLLSTLETVTRQHPTGKGIGALQGEMKLCSWFRHLPTSIIEFQPTLRTLAHPISQEYLKDTLQKWIDMCNEDIKNGIGNLLMYVKSMKGLAGIRDAIWDLLSNESASHSWEVVCQRLLEKPLLLWEDLMQRLFLDRLQTLTREGFESISNSSKELLVSALQELETNNSTSNKHVHFEQNMSLFLWSESPNDLPSDAAWVSVANRAQFASSGLSMKAQAISPCVQNFCSALDSKLKVKLDDLLAYLPSSDTALLKDTTPMHQAKNSAFDRYADAGTVQDMLRTQSVACIKSVVGCIQAELRTIEEVTQEQKDVLHSTKLHAVLFMARLCQSLGELCPHLKQCIVGQRGGSEKPAREARALKKQGKGRAQDVLPTQAQWQGVKEVLLQQSVMAYRVWSAALVKFLICGFTRSLLLSDAGSVLATATNWDELEIQEETESGSSVTSKIRLPTQPSWYVQSFLFSLCQEVNRVGGHALPKVTLQEMLKTCMAQVIAAYEQLTEENQIKKEGAFPMTQNRALQLLYDLRYLTMVLSSKGEEVKSGRSKADSRTEKMTDRLEALIDPFDLDVFTPHLNSNLNRLVQRTSVLFGLVTGTENQFASRSSTFNSQEPHNILPLASSQIRFGLLPLSMTSTRKGRATSRSVETQAQVGPPALSRVGDPTTHPGSLFRQLASEEDDSPAPSLFKLAWLSSMTK</sequence>
<dbReference type="Pfam" id="PF08700">
    <property type="entry name" value="VPS51_Exo84_N"/>
    <property type="match status" value="1"/>
</dbReference>
<evidence type="ECO:0000256" key="2">
    <source>
        <dbReference type="ARBA" id="ARBA00006653"/>
    </source>
</evidence>
<evidence type="ECO:0000313" key="10">
    <source>
        <dbReference type="RefSeq" id="XP_021031459.1"/>
    </source>
</evidence>
<accession>A0A6P5QMT2</accession>
<evidence type="ECO:0000256" key="5">
    <source>
        <dbReference type="ARBA" id="ARBA00022927"/>
    </source>
</evidence>
<feature type="compositionally biased region" description="Polar residues" evidence="8">
    <location>
        <begin position="942"/>
        <end position="956"/>
    </location>
</feature>
<keyword evidence="9" id="KW-1185">Reference proteome</keyword>
<keyword evidence="4" id="KW-0813">Transport</keyword>
<name>A0A6P5QMT2_MUSCR</name>
<dbReference type="GO" id="GO:0006891">
    <property type="term" value="P:intra-Golgi vesicle-mediated transport"/>
    <property type="evidence" value="ECO:0007669"/>
    <property type="project" value="InterPro"/>
</dbReference>
<dbReference type="InterPro" id="IPR033370">
    <property type="entry name" value="COG1"/>
</dbReference>
<dbReference type="KEGG" id="mcal:110304418"/>
<keyword evidence="7" id="KW-0472">Membrane</keyword>
<dbReference type="CTD" id="9382"/>
<dbReference type="GeneID" id="110304418"/>
<evidence type="ECO:0000256" key="8">
    <source>
        <dbReference type="SAM" id="MobiDB-lite"/>
    </source>
</evidence>
<reference evidence="10" key="1">
    <citation type="submission" date="2025-08" db="UniProtKB">
        <authorList>
            <consortium name="RefSeq"/>
        </authorList>
    </citation>
    <scope>IDENTIFICATION</scope>
</reference>
<keyword evidence="5" id="KW-0653">Protein transport</keyword>
<dbReference type="PANTHER" id="PTHR31658">
    <property type="entry name" value="CONSERVED OLIGOMERIC GOLGI COMPLEX SUBUNIT 1"/>
    <property type="match status" value="1"/>
</dbReference>
<evidence type="ECO:0000256" key="6">
    <source>
        <dbReference type="ARBA" id="ARBA00023034"/>
    </source>
</evidence>
<evidence type="ECO:0000256" key="1">
    <source>
        <dbReference type="ARBA" id="ARBA00004395"/>
    </source>
</evidence>
<keyword evidence="6" id="KW-0333">Golgi apparatus</keyword>
<evidence type="ECO:0000256" key="4">
    <source>
        <dbReference type="ARBA" id="ARBA00022448"/>
    </source>
</evidence>
<proteinExistence type="inferred from homology"/>
<evidence type="ECO:0000256" key="3">
    <source>
        <dbReference type="ARBA" id="ARBA00020978"/>
    </source>
</evidence>
<dbReference type="RefSeq" id="XP_021031459.1">
    <property type="nucleotide sequence ID" value="XM_021175800.1"/>
</dbReference>
<gene>
    <name evidence="10" type="primary">Cog1</name>
</gene>
<dbReference type="Proteomes" id="UP000515126">
    <property type="component" value="Chromosome 11"/>
</dbReference>
<comment type="subcellular location">
    <subcellularLocation>
        <location evidence="1">Golgi apparatus membrane</location>
        <topology evidence="1">Peripheral membrane protein</topology>
    </subcellularLocation>
</comment>
<dbReference type="PANTHER" id="PTHR31658:SF0">
    <property type="entry name" value="CONSERVED OLIGOMERIC GOLGI COMPLEX SUBUNIT 1"/>
    <property type="match status" value="1"/>
</dbReference>
<dbReference type="AlphaFoldDB" id="A0A6P5QMT2"/>